<dbReference type="SUPFAM" id="SSF48452">
    <property type="entry name" value="TPR-like"/>
    <property type="match status" value="1"/>
</dbReference>
<dbReference type="EMBL" id="SZYD01000016">
    <property type="protein sequence ID" value="KAD3338505.1"/>
    <property type="molecule type" value="Genomic_DNA"/>
</dbReference>
<dbReference type="PROSITE" id="PS00518">
    <property type="entry name" value="ZF_RING_1"/>
    <property type="match status" value="1"/>
</dbReference>
<dbReference type="GO" id="GO:0008270">
    <property type="term" value="F:zinc ion binding"/>
    <property type="evidence" value="ECO:0007669"/>
    <property type="project" value="UniProtKB-KW"/>
</dbReference>
<evidence type="ECO:0000256" key="4">
    <source>
        <dbReference type="SAM" id="MobiDB-lite"/>
    </source>
</evidence>
<feature type="compositionally biased region" description="Polar residues" evidence="4">
    <location>
        <begin position="497"/>
        <end position="506"/>
    </location>
</feature>
<dbReference type="Gene3D" id="3.30.40.10">
    <property type="entry name" value="Zinc/RING finger domain, C3HC4 (zinc finger)"/>
    <property type="match status" value="1"/>
</dbReference>
<dbReference type="InterPro" id="IPR011990">
    <property type="entry name" value="TPR-like_helical_dom_sf"/>
</dbReference>
<dbReference type="AlphaFoldDB" id="A0A5N6MCW6"/>
<dbReference type="SUPFAM" id="SSF57850">
    <property type="entry name" value="RING/U-box"/>
    <property type="match status" value="1"/>
</dbReference>
<organism evidence="5 6">
    <name type="scientific">Mikania micrantha</name>
    <name type="common">bitter vine</name>
    <dbReference type="NCBI Taxonomy" id="192012"/>
    <lineage>
        <taxon>Eukaryota</taxon>
        <taxon>Viridiplantae</taxon>
        <taxon>Streptophyta</taxon>
        <taxon>Embryophyta</taxon>
        <taxon>Tracheophyta</taxon>
        <taxon>Spermatophyta</taxon>
        <taxon>Magnoliopsida</taxon>
        <taxon>eudicotyledons</taxon>
        <taxon>Gunneridae</taxon>
        <taxon>Pentapetalae</taxon>
        <taxon>asterids</taxon>
        <taxon>campanulids</taxon>
        <taxon>Asterales</taxon>
        <taxon>Asteraceae</taxon>
        <taxon>Asteroideae</taxon>
        <taxon>Heliantheae alliance</taxon>
        <taxon>Eupatorieae</taxon>
        <taxon>Mikania</taxon>
    </lineage>
</organism>
<proteinExistence type="predicted"/>
<accession>A0A5N6MCW6</accession>
<name>A0A5N6MCW6_9ASTR</name>
<protein>
    <submittedName>
        <fullName evidence="5">Uncharacterized protein</fullName>
    </submittedName>
</protein>
<dbReference type="Gene3D" id="1.25.40.10">
    <property type="entry name" value="Tetratricopeptide repeat domain"/>
    <property type="match status" value="1"/>
</dbReference>
<keyword evidence="2" id="KW-0863">Zinc-finger</keyword>
<dbReference type="PANTHER" id="PTHR26312">
    <property type="entry name" value="TETRATRICOPEPTIDE REPEAT PROTEIN 5"/>
    <property type="match status" value="1"/>
</dbReference>
<keyword evidence="3" id="KW-0862">Zinc</keyword>
<comment type="caution">
    <text evidence="5">The sequence shown here is derived from an EMBL/GenBank/DDBJ whole genome shotgun (WGS) entry which is preliminary data.</text>
</comment>
<dbReference type="OrthoDB" id="1924189at2759"/>
<dbReference type="Proteomes" id="UP000326396">
    <property type="component" value="Linkage Group LG6"/>
</dbReference>
<dbReference type="InterPro" id="IPR013083">
    <property type="entry name" value="Znf_RING/FYVE/PHD"/>
</dbReference>
<evidence type="ECO:0000256" key="3">
    <source>
        <dbReference type="ARBA" id="ARBA00022833"/>
    </source>
</evidence>
<dbReference type="PANTHER" id="PTHR26312:SF226">
    <property type="entry name" value="TETRATRICOPEPTIDE-LIKE HELICAL DOMAIN-CONTAINING PROTEIN-RELATED"/>
    <property type="match status" value="1"/>
</dbReference>
<evidence type="ECO:0000256" key="1">
    <source>
        <dbReference type="ARBA" id="ARBA00022723"/>
    </source>
</evidence>
<evidence type="ECO:0000313" key="5">
    <source>
        <dbReference type="EMBL" id="KAD3338505.1"/>
    </source>
</evidence>
<sequence length="682" mass="77054">MLMRKNYKDSLKSLGADIQYANTLALNSIKDDDGSYLQLRLYFSPSVDLFSCLFPWADCRIAGALGLISVFIHTMQANDKTTMLVHKRKASMRQFYGFIFPSIMQLQSAITNLEEEKQKEVLLKNYSRNDRFEKQNLSDADVERETECGICMETNRKLVVLPSCNHSLCLKCYCDWFGSEINRMGVKVATGCLSWSQPSISHSSSSSILSSSISSQSSKRRSFIFTDVSLVSRYVHRSSVFGNKLTRSRSCETLNLSRRPKSIKRIVSANFGSEYSDEFPSDIHEFVLRCGNTESVSTSKQQNLVINWSGDMISACIERKAKNMDLPISLRIIQKKKQFEDGFREAGEFAYCSMKKAFSSMVFILRELQSYTLQMRELLFFEDLQEILIRVQKEMNASFVWLFQQVFSHTPNLMVCVMILLANYSVYSMSNHIEIVVTPVTTVETVSTHVAELNSNFDSINSGGKTASLGGINGGGGKHRPVSSGTGGDGKFHPDGYSSSTVNPTGTDEESGTGQVEEWVLWQSVVEEAEKMREVAGDGGFDHEIRRCFVSPVTVKLEEEVDTEAYFKTELVYQTGLLKEPDNPLLLANYAQFLYLFFHDHKRAEEYFKKASQTEPKDAEALNKYASFLWHAKADLWAAEETFLEAISADPNNPFYRATYANFLWSNGADDTCFPLESTDEV</sequence>
<keyword evidence="6" id="KW-1185">Reference proteome</keyword>
<feature type="region of interest" description="Disordered" evidence="4">
    <location>
        <begin position="468"/>
        <end position="514"/>
    </location>
</feature>
<keyword evidence="1" id="KW-0479">Metal-binding</keyword>
<evidence type="ECO:0000313" key="6">
    <source>
        <dbReference type="Proteomes" id="UP000326396"/>
    </source>
</evidence>
<dbReference type="InterPro" id="IPR017907">
    <property type="entry name" value="Znf_RING_CS"/>
</dbReference>
<gene>
    <name evidence="5" type="ORF">E3N88_34026</name>
</gene>
<evidence type="ECO:0000256" key="2">
    <source>
        <dbReference type="ARBA" id="ARBA00022771"/>
    </source>
</evidence>
<reference evidence="5 6" key="1">
    <citation type="submission" date="2019-05" db="EMBL/GenBank/DDBJ databases">
        <title>Mikania micrantha, genome provides insights into the molecular mechanism of rapid growth.</title>
        <authorList>
            <person name="Liu B."/>
        </authorList>
    </citation>
    <scope>NUCLEOTIDE SEQUENCE [LARGE SCALE GENOMIC DNA]</scope>
    <source>
        <strain evidence="5">NLD-2019</strain>
        <tissue evidence="5">Leaf</tissue>
    </source>
</reference>